<reference evidence="1 2" key="2">
    <citation type="submission" date="2018-08" db="EMBL/GenBank/DDBJ databases">
        <title>Acetobacter oryzifermentans sp. nov., isolated from Korea traditional vinegar and reclassification of Acetobacter pasteurianus subsp. ascendens (Henneberg 1898) as Acetobacter ascendens comb. nov.</title>
        <authorList>
            <person name="Cho G.Y."/>
            <person name="Lee S.H."/>
        </authorList>
    </citation>
    <scope>NUCLEOTIDE SEQUENCE [LARGE SCALE GENOMIC DNA]</scope>
    <source>
        <strain evidence="1 2">SH</strain>
    </source>
</reference>
<organism evidence="1 2">
    <name type="scientific">Acetobacter pomorum</name>
    <dbReference type="NCBI Taxonomy" id="65959"/>
    <lineage>
        <taxon>Bacteria</taxon>
        <taxon>Pseudomonadati</taxon>
        <taxon>Pseudomonadota</taxon>
        <taxon>Alphaproteobacteria</taxon>
        <taxon>Acetobacterales</taxon>
        <taxon>Acetobacteraceae</taxon>
        <taxon>Acetobacter</taxon>
    </lineage>
</organism>
<evidence type="ECO:0000313" key="2">
    <source>
        <dbReference type="Proteomes" id="UP000256572"/>
    </source>
</evidence>
<dbReference type="Proteomes" id="UP000256572">
    <property type="component" value="Chromosome"/>
</dbReference>
<dbReference type="RefSeq" id="WP_089179678.1">
    <property type="nucleotide sequence ID" value="NZ_CP023189.1"/>
</dbReference>
<protein>
    <submittedName>
        <fullName evidence="1">Uncharacterized protein</fullName>
    </submittedName>
</protein>
<reference evidence="1 2" key="1">
    <citation type="submission" date="2017-09" db="EMBL/GenBank/DDBJ databases">
        <authorList>
            <person name="Kim K.H."/>
            <person name="Chun B.H."/>
            <person name="Han G.S."/>
            <person name="Hyun S.G."/>
            <person name="Jeon C.O."/>
        </authorList>
    </citation>
    <scope>NUCLEOTIDE SEQUENCE [LARGE SCALE GENOMIC DNA]</scope>
    <source>
        <strain evidence="1 2">SH</strain>
    </source>
</reference>
<evidence type="ECO:0000313" key="1">
    <source>
        <dbReference type="EMBL" id="AXM99435.1"/>
    </source>
</evidence>
<dbReference type="EMBL" id="CP023189">
    <property type="protein sequence ID" value="AXM99435.1"/>
    <property type="molecule type" value="Genomic_DNA"/>
</dbReference>
<name>A0AAN1U836_9PROT</name>
<proteinExistence type="predicted"/>
<accession>A0AAN1U836</accession>
<sequence length="261" mass="28820">MKYSVEKMIALGGAEWIRDEMHRIYFNADVTAELIGFEYCLRKGRVSSAKLNGEKISNARGQEILVALDFGKIWFDVATGEFHSKNIPDTLSNEVMAAIKVATEITEDAPALNEVEMSVSAKIVSAINAQTATVAEIAHSLWLKPDGRADNKRIRAAQRAGEFSDDLDLIASSDATAEKYDSACANALAQIACSISPETNENDALKRILDFYGQNNDAPRFGWRNIVKTSNEINDRQRNSSEFWQAFLNNSGWFQAATAGE</sequence>
<dbReference type="AlphaFoldDB" id="A0AAN1U836"/>
<gene>
    <name evidence="1" type="ORF">CJF59_01715</name>
</gene>